<feature type="transmembrane region" description="Helical" evidence="1">
    <location>
        <begin position="20"/>
        <end position="49"/>
    </location>
</feature>
<keyword evidence="4" id="KW-1185">Reference proteome</keyword>
<accession>A0A1M4VZK8</accession>
<organism evidence="3 4">
    <name type="scientific">Caloramator proteoclasticus DSM 10124</name>
    <dbReference type="NCBI Taxonomy" id="1121262"/>
    <lineage>
        <taxon>Bacteria</taxon>
        <taxon>Bacillati</taxon>
        <taxon>Bacillota</taxon>
        <taxon>Clostridia</taxon>
        <taxon>Eubacteriales</taxon>
        <taxon>Clostridiaceae</taxon>
        <taxon>Caloramator</taxon>
    </lineage>
</organism>
<keyword evidence="1" id="KW-1133">Transmembrane helix</keyword>
<feature type="transmembrane region" description="Helical" evidence="1">
    <location>
        <begin position="277"/>
        <end position="296"/>
    </location>
</feature>
<dbReference type="RefSeq" id="WP_073248188.1">
    <property type="nucleotide sequence ID" value="NZ_FQVG01000014.1"/>
</dbReference>
<evidence type="ECO:0000256" key="1">
    <source>
        <dbReference type="SAM" id="Phobius"/>
    </source>
</evidence>
<gene>
    <name evidence="3" type="ORF">SAMN02746091_01023</name>
</gene>
<dbReference type="GO" id="GO:0004175">
    <property type="term" value="F:endopeptidase activity"/>
    <property type="evidence" value="ECO:0007669"/>
    <property type="project" value="UniProtKB-ARBA"/>
</dbReference>
<protein>
    <recommendedName>
        <fullName evidence="2">CAAX prenyl protease 2/Lysostaphin resistance protein A-like domain-containing protein</fullName>
    </recommendedName>
</protein>
<dbReference type="Pfam" id="PF02517">
    <property type="entry name" value="Rce1-like"/>
    <property type="match status" value="1"/>
</dbReference>
<keyword evidence="1" id="KW-0812">Transmembrane</keyword>
<dbReference type="PANTHER" id="PTHR39430:SF1">
    <property type="entry name" value="PROTEASE"/>
    <property type="match status" value="1"/>
</dbReference>
<feature type="transmembrane region" description="Helical" evidence="1">
    <location>
        <begin position="69"/>
        <end position="93"/>
    </location>
</feature>
<feature type="transmembrane region" description="Helical" evidence="1">
    <location>
        <begin position="113"/>
        <end position="133"/>
    </location>
</feature>
<dbReference type="Proteomes" id="UP000184423">
    <property type="component" value="Unassembled WGS sequence"/>
</dbReference>
<evidence type="ECO:0000259" key="2">
    <source>
        <dbReference type="Pfam" id="PF02517"/>
    </source>
</evidence>
<evidence type="ECO:0000313" key="3">
    <source>
        <dbReference type="EMBL" id="SHE74418.1"/>
    </source>
</evidence>
<sequence>MKIFKNNEGKIRSGWRIAFVLLLSFVFQVAFGAFVGMIGAVLFGFKSVLEGNSLTSEEVVGSILGENTISWFVIKILSMTAVILSVFIILSAIDKKRFRDIGLKFNKNSLKHLFIGLLMGAVSMTFIFAVISLTGNVTVEDGFNFSIYNITGLIIFILVALNEELFSRGYCLYALKEQNSEKMAIIVSSIIFALLHVFNPNLNWFGIFNIFLVGVLFAYMTLKTDNLMMAIGYHLTWNYFQGNVFGLSVSGQEAKGIITVSNLKDNIITGGAFGPEAGILTTIVLVIGFLFVYRFVKGSENNNINQANIAGNI</sequence>
<feature type="transmembrane region" description="Helical" evidence="1">
    <location>
        <begin position="204"/>
        <end position="222"/>
    </location>
</feature>
<evidence type="ECO:0000313" key="4">
    <source>
        <dbReference type="Proteomes" id="UP000184423"/>
    </source>
</evidence>
<feature type="transmembrane region" description="Helical" evidence="1">
    <location>
        <begin position="183"/>
        <end position="198"/>
    </location>
</feature>
<dbReference type="InterPro" id="IPR003675">
    <property type="entry name" value="Rce1/LyrA-like_dom"/>
</dbReference>
<reference evidence="4" key="1">
    <citation type="submission" date="2016-11" db="EMBL/GenBank/DDBJ databases">
        <authorList>
            <person name="Varghese N."/>
            <person name="Submissions S."/>
        </authorList>
    </citation>
    <scope>NUCLEOTIDE SEQUENCE [LARGE SCALE GENOMIC DNA]</scope>
    <source>
        <strain evidence="4">DSM 10124</strain>
    </source>
</reference>
<proteinExistence type="predicted"/>
<dbReference type="GO" id="GO:0080120">
    <property type="term" value="P:CAAX-box protein maturation"/>
    <property type="evidence" value="ECO:0007669"/>
    <property type="project" value="UniProtKB-ARBA"/>
</dbReference>
<dbReference type="PANTHER" id="PTHR39430">
    <property type="entry name" value="MEMBRANE-ASSOCIATED PROTEASE-RELATED"/>
    <property type="match status" value="1"/>
</dbReference>
<feature type="transmembrane region" description="Helical" evidence="1">
    <location>
        <begin position="145"/>
        <end position="162"/>
    </location>
</feature>
<keyword evidence="1" id="KW-0472">Membrane</keyword>
<feature type="domain" description="CAAX prenyl protease 2/Lysostaphin resistance protein A-like" evidence="2">
    <location>
        <begin position="151"/>
        <end position="240"/>
    </location>
</feature>
<dbReference type="AlphaFoldDB" id="A0A1M4VZK8"/>
<name>A0A1M4VZK8_9CLOT</name>
<dbReference type="EMBL" id="FQVG01000014">
    <property type="protein sequence ID" value="SHE74418.1"/>
    <property type="molecule type" value="Genomic_DNA"/>
</dbReference>